<evidence type="ECO:0000256" key="6">
    <source>
        <dbReference type="ARBA" id="ARBA00022729"/>
    </source>
</evidence>
<reference evidence="12" key="1">
    <citation type="submission" date="2019-08" db="EMBL/GenBank/DDBJ databases">
        <authorList>
            <person name="Kucharzyk K."/>
            <person name="Murdoch R.W."/>
            <person name="Higgins S."/>
            <person name="Loffler F."/>
        </authorList>
    </citation>
    <scope>NUCLEOTIDE SEQUENCE</scope>
</reference>
<gene>
    <name evidence="12" type="ORF">SDC9_72615</name>
</gene>
<name>A0A644YJ21_9ZZZZ</name>
<evidence type="ECO:0000256" key="4">
    <source>
        <dbReference type="ARBA" id="ARBA00022452"/>
    </source>
</evidence>
<accession>A0A644YJ21</accession>
<dbReference type="PANTHER" id="PTHR34501">
    <property type="entry name" value="PROTEIN YDDL-RELATED"/>
    <property type="match status" value="1"/>
</dbReference>
<keyword evidence="8" id="KW-0626">Porin</keyword>
<dbReference type="PRINTS" id="PR00184">
    <property type="entry name" value="NEISSPPORIN"/>
</dbReference>
<comment type="subcellular location">
    <subcellularLocation>
        <location evidence="1">Membrane</location>
        <topology evidence="1">Multi-pass membrane protein</topology>
    </subcellularLocation>
</comment>
<evidence type="ECO:0000256" key="5">
    <source>
        <dbReference type="ARBA" id="ARBA00022692"/>
    </source>
</evidence>
<dbReference type="EMBL" id="VSSQ01004652">
    <property type="protein sequence ID" value="MPM26114.1"/>
    <property type="molecule type" value="Genomic_DNA"/>
</dbReference>
<evidence type="ECO:0000256" key="2">
    <source>
        <dbReference type="ARBA" id="ARBA00011233"/>
    </source>
</evidence>
<dbReference type="SUPFAM" id="SSF56935">
    <property type="entry name" value="Porins"/>
    <property type="match status" value="1"/>
</dbReference>
<evidence type="ECO:0000256" key="10">
    <source>
        <dbReference type="ARBA" id="ARBA00023237"/>
    </source>
</evidence>
<dbReference type="InterPro" id="IPR002299">
    <property type="entry name" value="Porin_Neis"/>
</dbReference>
<evidence type="ECO:0000313" key="12">
    <source>
        <dbReference type="EMBL" id="MPM26114.1"/>
    </source>
</evidence>
<dbReference type="Pfam" id="PF13609">
    <property type="entry name" value="Porin_4"/>
    <property type="match status" value="1"/>
</dbReference>
<evidence type="ECO:0000256" key="9">
    <source>
        <dbReference type="ARBA" id="ARBA00023136"/>
    </source>
</evidence>
<organism evidence="12">
    <name type="scientific">bioreactor metagenome</name>
    <dbReference type="NCBI Taxonomy" id="1076179"/>
    <lineage>
        <taxon>unclassified sequences</taxon>
        <taxon>metagenomes</taxon>
        <taxon>ecological metagenomes</taxon>
    </lineage>
</organism>
<comment type="caution">
    <text evidence="12">The sequence shown here is derived from an EMBL/GenBank/DDBJ whole genome shotgun (WGS) entry which is preliminary data.</text>
</comment>
<keyword evidence="5" id="KW-0812">Transmembrane</keyword>
<dbReference type="GO" id="GO:0015288">
    <property type="term" value="F:porin activity"/>
    <property type="evidence" value="ECO:0007669"/>
    <property type="project" value="UniProtKB-KW"/>
</dbReference>
<keyword evidence="7" id="KW-0406">Ion transport</keyword>
<feature type="domain" description="Porin" evidence="11">
    <location>
        <begin position="10"/>
        <end position="327"/>
    </location>
</feature>
<comment type="subunit">
    <text evidence="2">Homotrimer.</text>
</comment>
<dbReference type="AlphaFoldDB" id="A0A644YJ21"/>
<dbReference type="CDD" id="cd00342">
    <property type="entry name" value="gram_neg_porins"/>
    <property type="match status" value="1"/>
</dbReference>
<evidence type="ECO:0000256" key="8">
    <source>
        <dbReference type="ARBA" id="ARBA00023114"/>
    </source>
</evidence>
<evidence type="ECO:0000256" key="3">
    <source>
        <dbReference type="ARBA" id="ARBA00022448"/>
    </source>
</evidence>
<dbReference type="Gene3D" id="2.40.160.10">
    <property type="entry name" value="Porin"/>
    <property type="match status" value="1"/>
</dbReference>
<proteinExistence type="predicted"/>
<dbReference type="PANTHER" id="PTHR34501:SF9">
    <property type="entry name" value="MAJOR OUTER MEMBRANE PROTEIN P.IA"/>
    <property type="match status" value="1"/>
</dbReference>
<sequence length="358" mass="38344">MKKNVKWILIAAIGVPLAAAAQSNMTMYGTLDAGITSISNQGGSRNTILATGMQIPNLFGFQGSEDLGGGTKAIFKLETQFGLDDGQLIGGSGFTRQTYVGLASPLGTFTMGYQYEFMYESLSAARLAGSLPYVSLYNLQQGPFQGLGTPYGGLDFNRVAGAFRVPNSVKFVTKDFNGFNAGVLYGMGEKSGSFGSNSTVSAGINYASGPWGANAAYTYAKDASINEGKDGIRNWGVGGRYMTSKMQVDAIYTNTQNTFTKARANVYQVGADFKITPTTILRGDYQLMKGNALVANNKAHQFGVTLDYWFSKRTDVYANVVYQRTSGNGPTNAWIAGLPGASDGRSQTALRIGMRHFF</sequence>
<protein>
    <submittedName>
        <fullName evidence="12">Outer membrane porin protein 32</fullName>
    </submittedName>
</protein>
<dbReference type="InterPro" id="IPR023614">
    <property type="entry name" value="Porin_dom_sf"/>
</dbReference>
<keyword evidence="3" id="KW-0813">Transport</keyword>
<dbReference type="GO" id="GO:0046930">
    <property type="term" value="C:pore complex"/>
    <property type="evidence" value="ECO:0007669"/>
    <property type="project" value="UniProtKB-KW"/>
</dbReference>
<dbReference type="InterPro" id="IPR050298">
    <property type="entry name" value="Gram-neg_bact_OMP"/>
</dbReference>
<keyword evidence="4" id="KW-1134">Transmembrane beta strand</keyword>
<dbReference type="InterPro" id="IPR033900">
    <property type="entry name" value="Gram_neg_porin_domain"/>
</dbReference>
<keyword evidence="9" id="KW-0472">Membrane</keyword>
<evidence type="ECO:0000256" key="1">
    <source>
        <dbReference type="ARBA" id="ARBA00004141"/>
    </source>
</evidence>
<dbReference type="GO" id="GO:0006811">
    <property type="term" value="P:monoatomic ion transport"/>
    <property type="evidence" value="ECO:0007669"/>
    <property type="project" value="UniProtKB-KW"/>
</dbReference>
<keyword evidence="6" id="KW-0732">Signal</keyword>
<keyword evidence="10" id="KW-0998">Cell outer membrane</keyword>
<evidence type="ECO:0000256" key="7">
    <source>
        <dbReference type="ARBA" id="ARBA00023065"/>
    </source>
</evidence>
<evidence type="ECO:0000259" key="11">
    <source>
        <dbReference type="Pfam" id="PF13609"/>
    </source>
</evidence>